<proteinExistence type="predicted"/>
<sequence>MSRGGEDSSFWTGELLVGAGLFVLLGAAFAAAHLPLGAAQTPLIAAFVTLEALLVGVFSMKLRRAPALVLLAAMAGLVFVAALFTMTLTDYPFRQAGERGRTFPDAEKPDAPPTAGSGLPDR</sequence>
<feature type="compositionally biased region" description="Basic and acidic residues" evidence="1">
    <location>
        <begin position="99"/>
        <end position="110"/>
    </location>
</feature>
<evidence type="ECO:0000256" key="2">
    <source>
        <dbReference type="SAM" id="Phobius"/>
    </source>
</evidence>
<accession>A0A7V7PTC1</accession>
<keyword evidence="2" id="KW-0472">Membrane</keyword>
<evidence type="ECO:0000313" key="4">
    <source>
        <dbReference type="Proteomes" id="UP000432089"/>
    </source>
</evidence>
<gene>
    <name evidence="3" type="ORF">F6X38_02510</name>
</gene>
<evidence type="ECO:0000256" key="1">
    <source>
        <dbReference type="SAM" id="MobiDB-lite"/>
    </source>
</evidence>
<name>A0A7V7PTC1_9HYPH</name>
<reference evidence="3 4" key="1">
    <citation type="submission" date="2019-09" db="EMBL/GenBank/DDBJ databases">
        <title>YIM 132180 draft genome.</title>
        <authorList>
            <person name="Zhang K."/>
        </authorList>
    </citation>
    <scope>NUCLEOTIDE SEQUENCE [LARGE SCALE GENOMIC DNA]</scope>
    <source>
        <strain evidence="3 4">YIM 132180</strain>
    </source>
</reference>
<keyword evidence="2" id="KW-0812">Transmembrane</keyword>
<organism evidence="3 4">
    <name type="scientific">Plantimonas leprariae</name>
    <dbReference type="NCBI Taxonomy" id="2615207"/>
    <lineage>
        <taxon>Bacteria</taxon>
        <taxon>Pseudomonadati</taxon>
        <taxon>Pseudomonadota</taxon>
        <taxon>Alphaproteobacteria</taxon>
        <taxon>Hyphomicrobiales</taxon>
        <taxon>Aurantimonadaceae</taxon>
        <taxon>Plantimonas</taxon>
    </lineage>
</organism>
<comment type="caution">
    <text evidence="3">The sequence shown here is derived from an EMBL/GenBank/DDBJ whole genome shotgun (WGS) entry which is preliminary data.</text>
</comment>
<feature type="region of interest" description="Disordered" evidence="1">
    <location>
        <begin position="99"/>
        <end position="122"/>
    </location>
</feature>
<dbReference type="RefSeq" id="WP_150967942.1">
    <property type="nucleotide sequence ID" value="NZ_VZDO01000001.1"/>
</dbReference>
<keyword evidence="4" id="KW-1185">Reference proteome</keyword>
<feature type="transmembrane region" description="Helical" evidence="2">
    <location>
        <begin position="67"/>
        <end position="88"/>
    </location>
</feature>
<keyword evidence="2" id="KW-1133">Transmembrane helix</keyword>
<evidence type="ECO:0000313" key="3">
    <source>
        <dbReference type="EMBL" id="KAB0682969.1"/>
    </source>
</evidence>
<dbReference type="Proteomes" id="UP000432089">
    <property type="component" value="Unassembled WGS sequence"/>
</dbReference>
<dbReference type="AlphaFoldDB" id="A0A7V7PTC1"/>
<protein>
    <submittedName>
        <fullName evidence="3">Oxidase</fullName>
    </submittedName>
</protein>
<dbReference type="EMBL" id="VZDO01000001">
    <property type="protein sequence ID" value="KAB0682969.1"/>
    <property type="molecule type" value="Genomic_DNA"/>
</dbReference>
<feature type="transmembrane region" description="Helical" evidence="2">
    <location>
        <begin position="40"/>
        <end position="60"/>
    </location>
</feature>